<organism evidence="1 2">
    <name type="scientific">Aspergillus costaricaensis CBS 115574</name>
    <dbReference type="NCBI Taxonomy" id="1448317"/>
    <lineage>
        <taxon>Eukaryota</taxon>
        <taxon>Fungi</taxon>
        <taxon>Dikarya</taxon>
        <taxon>Ascomycota</taxon>
        <taxon>Pezizomycotina</taxon>
        <taxon>Eurotiomycetes</taxon>
        <taxon>Eurotiomycetidae</taxon>
        <taxon>Eurotiales</taxon>
        <taxon>Aspergillaceae</taxon>
        <taxon>Aspergillus</taxon>
        <taxon>Aspergillus subgen. Circumdati</taxon>
    </lineage>
</organism>
<reference evidence="1" key="1">
    <citation type="submission" date="2018-02" db="EMBL/GenBank/DDBJ databases">
        <title>The genomes of Aspergillus section Nigri reveals drivers in fungal speciation.</title>
        <authorList>
            <consortium name="DOE Joint Genome Institute"/>
            <person name="Vesth T.C."/>
            <person name="Nybo J."/>
            <person name="Theobald S."/>
            <person name="Brandl J."/>
            <person name="Frisvad J.C."/>
            <person name="Nielsen K.F."/>
            <person name="Lyhne E.K."/>
            <person name="Kogle M.E."/>
            <person name="Kuo A."/>
            <person name="Riley R."/>
            <person name="Clum A."/>
            <person name="Nolan M."/>
            <person name="Lipzen A."/>
            <person name="Salamov A."/>
            <person name="Henrissat B."/>
            <person name="Wiebenga A."/>
            <person name="De vries R.P."/>
            <person name="Grigoriev I.V."/>
            <person name="Mortensen U.H."/>
            <person name="Andersen M.R."/>
            <person name="Baker S.E."/>
        </authorList>
    </citation>
    <scope>NUCLEOTIDE SEQUENCE</scope>
    <source>
        <strain evidence="1">CBS 115574</strain>
    </source>
</reference>
<evidence type="ECO:0000313" key="2">
    <source>
        <dbReference type="Proteomes" id="UP000249748"/>
    </source>
</evidence>
<evidence type="ECO:0000313" key="1">
    <source>
        <dbReference type="EMBL" id="RAK84339.1"/>
    </source>
</evidence>
<gene>
    <name evidence="1" type="ORF">BO79DRAFT_58135</name>
</gene>
<dbReference type="Proteomes" id="UP000249748">
    <property type="component" value="Unassembled WGS sequence"/>
</dbReference>
<accession>A0ACD1I1K3</accession>
<keyword evidence="2" id="KW-1185">Reference proteome</keyword>
<sequence length="160" mass="17393">MTDSEAGTKEENLVKRRIWRGGRNGEISTIKDELGDSKRRISNLVARTDRQLPHGGDSGTGSKRMYGEDIETERSKSCESAIETTEKKNASPASGTGVAAASGVCRYEPQAATCPIGLGMSGRHRRIQRPRSHTKNDPDLFSSLVLPGTWGCSSNSRSRE</sequence>
<name>A0ACD1I1K3_9EURO</name>
<protein>
    <submittedName>
        <fullName evidence="1">Uncharacterized protein</fullName>
    </submittedName>
</protein>
<proteinExistence type="predicted"/>
<dbReference type="EMBL" id="KZ824575">
    <property type="protein sequence ID" value="RAK84339.1"/>
    <property type="molecule type" value="Genomic_DNA"/>
</dbReference>